<reference evidence="2 3" key="1">
    <citation type="submission" date="2024-02" db="EMBL/GenBank/DDBJ databases">
        <title>A chromosome-level genome assembly of Drosophila madeirensis, a fruit fly species endemic to Madeira island.</title>
        <authorList>
            <person name="Tomihara K."/>
            <person name="Llopart A."/>
            <person name="Yamamoto D."/>
        </authorList>
    </citation>
    <scope>NUCLEOTIDE SEQUENCE [LARGE SCALE GENOMIC DNA]</scope>
    <source>
        <strain evidence="2 3">RF1</strain>
    </source>
</reference>
<sequence length="102" mass="10147">MSMTSAAAANGRCQSRATDASSWAPAPLSTVPKNIRRLARSTRGVSAHAPSGCVGAGGGIVTSSYASDGRIPEQPAQDSAAVCEREPCGAGHGHLSAWPSGG</sequence>
<feature type="compositionally biased region" description="Polar residues" evidence="1">
    <location>
        <begin position="1"/>
        <end position="21"/>
    </location>
</feature>
<evidence type="ECO:0000256" key="1">
    <source>
        <dbReference type="SAM" id="MobiDB-lite"/>
    </source>
</evidence>
<evidence type="ECO:0000313" key="3">
    <source>
        <dbReference type="Proteomes" id="UP001500889"/>
    </source>
</evidence>
<dbReference type="Proteomes" id="UP001500889">
    <property type="component" value="Chromosome O"/>
</dbReference>
<keyword evidence="3" id="KW-1185">Reference proteome</keyword>
<evidence type="ECO:0000313" key="2">
    <source>
        <dbReference type="EMBL" id="BFF92766.1"/>
    </source>
</evidence>
<name>A0AAU9FAW0_DROMD</name>
<dbReference type="EMBL" id="AP029263">
    <property type="protein sequence ID" value="BFF92766.1"/>
    <property type="molecule type" value="Genomic_DNA"/>
</dbReference>
<protein>
    <submittedName>
        <fullName evidence="2">Uncharacterized protein</fullName>
    </submittedName>
</protein>
<accession>A0AAU9FAW0</accession>
<dbReference type="AlphaFoldDB" id="A0AAU9FAW0"/>
<gene>
    <name evidence="2" type="ORF">DMAD_10751</name>
</gene>
<proteinExistence type="predicted"/>
<feature type="region of interest" description="Disordered" evidence="1">
    <location>
        <begin position="1"/>
        <end position="30"/>
    </location>
</feature>
<organism evidence="2 3">
    <name type="scientific">Drosophila madeirensis</name>
    <name type="common">Fruit fly</name>
    <dbReference type="NCBI Taxonomy" id="30013"/>
    <lineage>
        <taxon>Eukaryota</taxon>
        <taxon>Metazoa</taxon>
        <taxon>Ecdysozoa</taxon>
        <taxon>Arthropoda</taxon>
        <taxon>Hexapoda</taxon>
        <taxon>Insecta</taxon>
        <taxon>Pterygota</taxon>
        <taxon>Neoptera</taxon>
        <taxon>Endopterygota</taxon>
        <taxon>Diptera</taxon>
        <taxon>Brachycera</taxon>
        <taxon>Muscomorpha</taxon>
        <taxon>Ephydroidea</taxon>
        <taxon>Drosophilidae</taxon>
        <taxon>Drosophila</taxon>
        <taxon>Sophophora</taxon>
    </lineage>
</organism>